<feature type="domain" description="Reverse transcriptase Ty1/copia-type" evidence="1">
    <location>
        <begin position="210"/>
        <end position="295"/>
    </location>
</feature>
<dbReference type="SUPFAM" id="SSF56672">
    <property type="entry name" value="DNA/RNA polymerases"/>
    <property type="match status" value="1"/>
</dbReference>
<organism evidence="2">
    <name type="scientific">Vitis vinifera</name>
    <name type="common">Grape</name>
    <dbReference type="NCBI Taxonomy" id="29760"/>
    <lineage>
        <taxon>Eukaryota</taxon>
        <taxon>Viridiplantae</taxon>
        <taxon>Streptophyta</taxon>
        <taxon>Embryophyta</taxon>
        <taxon>Tracheophyta</taxon>
        <taxon>Spermatophyta</taxon>
        <taxon>Magnoliopsida</taxon>
        <taxon>eudicotyledons</taxon>
        <taxon>Gunneridae</taxon>
        <taxon>Pentapetalae</taxon>
        <taxon>rosids</taxon>
        <taxon>Vitales</taxon>
        <taxon>Vitaceae</taxon>
        <taxon>Viteae</taxon>
        <taxon>Vitis</taxon>
    </lineage>
</organism>
<evidence type="ECO:0000259" key="1">
    <source>
        <dbReference type="Pfam" id="PF07727"/>
    </source>
</evidence>
<accession>A5BEM0</accession>
<sequence>MSLAVGRSYDLHHFIDGTHTPPPPTITIIGVASPNPAYTTWKRQDRLIFSTLLGAISVSLQMLIACTTTSLDAWQTLANTYAKPSHGNIKQLKEQLKRCTKGSKSISEYMQAIKTRADELTLLGKPVDDMDFIDRVLGELSDEYKSVIDVKDLNTRTILLMSEPKDGVYEWSTTLPSVTSSPLLAFSSVKTTSSEWHFRLGHPSFTIMKNIVSKYKVILVAKGFHQRPGVDYHDTFSPVVKPTTIRLVLNLAISKGWQLQQLDVNNAFLQGHLSEDVCMAQPSGFVDRDNPTHVYDIIITDTNTNIIQCYINLLAQRFSIKDLGALSYFLGIEILTTPSGVLLTQRRYICDLLAQTKMSGAKPVAAPLVTDGNLTLHSDADWVGNKHDYTSTSAYIVYLSCHPISWSSKKQRTVAQSSTEAEYRSVVVTTLEINWICYLLIEFGITLPIPPIIYYDNVGATYFCFNPVFHSHMKHVAIDYNFIQDQV</sequence>
<dbReference type="AlphaFoldDB" id="A5BEM0"/>
<dbReference type="CDD" id="cd09272">
    <property type="entry name" value="RNase_HI_RT_Ty1"/>
    <property type="match status" value="1"/>
</dbReference>
<name>A5BEM0_VITVI</name>
<dbReference type="Pfam" id="PF07727">
    <property type="entry name" value="RVT_2"/>
    <property type="match status" value="1"/>
</dbReference>
<reference evidence="2" key="1">
    <citation type="journal article" date="2007" name="PLoS ONE">
        <title>The first genome sequence of an elite grapevine cultivar (Pinot noir Vitis vinifera L.): coping with a highly heterozygous genome.</title>
        <authorList>
            <person name="Velasco R."/>
            <person name="Zharkikh A."/>
            <person name="Troggio M."/>
            <person name="Cartwright D.A."/>
            <person name="Cestaro A."/>
            <person name="Pruss D."/>
            <person name="Pindo M."/>
            <person name="FitzGerald L.M."/>
            <person name="Vezzulli S."/>
            <person name="Reid J."/>
            <person name="Malacarne G."/>
            <person name="Iliev D."/>
            <person name="Coppola G."/>
            <person name="Wardell B."/>
            <person name="Micheletti D."/>
            <person name="Macalma T."/>
            <person name="Facci M."/>
            <person name="Mitchell J.T."/>
            <person name="Perazzolli M."/>
            <person name="Eldredge G."/>
            <person name="Gatto P."/>
            <person name="Oyzerski R."/>
            <person name="Moretto M."/>
            <person name="Gutin N."/>
            <person name="Stefanini M."/>
            <person name="Chen Y."/>
            <person name="Segala C."/>
            <person name="Davenport C."/>
            <person name="Dematte L."/>
            <person name="Mraz A."/>
            <person name="Battilana J."/>
            <person name="Stormo K."/>
            <person name="Costa F."/>
            <person name="Tao Q."/>
            <person name="Si-Ammour A."/>
            <person name="Harkins T."/>
            <person name="Lackey A."/>
            <person name="Perbost C."/>
            <person name="Taillon B."/>
            <person name="Stella A."/>
            <person name="Solovyev V."/>
            <person name="Fawcett J.A."/>
            <person name="Sterck L."/>
            <person name="Vandepoele K."/>
            <person name="Grando S.M."/>
            <person name="Toppo S."/>
            <person name="Moser C."/>
            <person name="Lanchbury J."/>
            <person name="Bogden R."/>
            <person name="Skolnick M."/>
            <person name="Sgaramella V."/>
            <person name="Bhatnagar S.K."/>
            <person name="Fontana P."/>
            <person name="Gutin A."/>
            <person name="Van de Peer Y."/>
            <person name="Salamini F."/>
            <person name="Viola R."/>
        </authorList>
    </citation>
    <scope>NUCLEOTIDE SEQUENCE</scope>
</reference>
<dbReference type="Pfam" id="PF14223">
    <property type="entry name" value="Retrotran_gag_2"/>
    <property type="match status" value="1"/>
</dbReference>
<dbReference type="InterPro" id="IPR013103">
    <property type="entry name" value="RVT_2"/>
</dbReference>
<evidence type="ECO:0000313" key="2">
    <source>
        <dbReference type="EMBL" id="CAN74475.1"/>
    </source>
</evidence>
<dbReference type="InterPro" id="IPR043502">
    <property type="entry name" value="DNA/RNA_pol_sf"/>
</dbReference>
<dbReference type="PANTHER" id="PTHR47481:SF22">
    <property type="entry name" value="RETROTRANSPOSON GAG DOMAIN-CONTAINING PROTEIN"/>
    <property type="match status" value="1"/>
</dbReference>
<dbReference type="PANTHER" id="PTHR47481">
    <property type="match status" value="1"/>
</dbReference>
<proteinExistence type="predicted"/>
<protein>
    <recommendedName>
        <fullName evidence="1">Reverse transcriptase Ty1/copia-type domain-containing protein</fullName>
    </recommendedName>
</protein>
<dbReference type="EMBL" id="AM456841">
    <property type="protein sequence ID" value="CAN74475.1"/>
    <property type="molecule type" value="Genomic_DNA"/>
</dbReference>
<gene>
    <name evidence="2" type="ORF">VITISV_012322</name>
</gene>